<sequence>MSLKITKLINILLYFFSLCCLQIGVAYSQDIKIMGAEIEWHKYYDNVFIKTSEYIVPKTQKQGDKIILDFTPAKVESFKVINKKSPRIKTVYSIQNKEDVGRIIIELKCPVKHEVASLYGKEEVLVEVSSSQAQVPVLIAEKEAKEPVENKKEEPLNKEGKLSYPSMKRDSLFDIKVASPLKEEKKLRQNILKGKVIVIDPGHGGEDPGASAFDGTKEKDLTLKTSIYLAQYLKDYGATVFLTRKTDVKKTLQDIAAFANKINADAYIGVHFNSLNRPKAGTETYYYTPNSFRLAALVHKRMVLGLKREDRGVRQMMFYTISRTCMPAILVEPVYLTDMQEGILAKSSEFQKEIAKSIALGVKDYFLR</sequence>
<evidence type="ECO:0000256" key="1">
    <source>
        <dbReference type="ARBA" id="ARBA00022801"/>
    </source>
</evidence>
<dbReference type="InterPro" id="IPR021731">
    <property type="entry name" value="AMIN_dom"/>
</dbReference>
<dbReference type="PANTHER" id="PTHR30404">
    <property type="entry name" value="N-ACETYLMURAMOYL-L-ALANINE AMIDASE"/>
    <property type="match status" value="1"/>
</dbReference>
<dbReference type="Pfam" id="PF01520">
    <property type="entry name" value="Amidase_3"/>
    <property type="match status" value="1"/>
</dbReference>
<evidence type="ECO:0000313" key="3">
    <source>
        <dbReference type="EMBL" id="OGC23441.1"/>
    </source>
</evidence>
<dbReference type="EMBL" id="MEUB01000018">
    <property type="protein sequence ID" value="OGC23441.1"/>
    <property type="molecule type" value="Genomic_DNA"/>
</dbReference>
<dbReference type="Gene3D" id="3.40.630.40">
    <property type="entry name" value="Zn-dependent exopeptidases"/>
    <property type="match status" value="1"/>
</dbReference>
<reference evidence="3 4" key="1">
    <citation type="journal article" date="2016" name="Nat. Commun.">
        <title>Thousands of microbial genomes shed light on interconnected biogeochemical processes in an aquifer system.</title>
        <authorList>
            <person name="Anantharaman K."/>
            <person name="Brown C.T."/>
            <person name="Hug L.A."/>
            <person name="Sharon I."/>
            <person name="Castelle C.J."/>
            <person name="Probst A.J."/>
            <person name="Thomas B.C."/>
            <person name="Singh A."/>
            <person name="Wilkins M.J."/>
            <person name="Karaoz U."/>
            <person name="Brodie E.L."/>
            <person name="Williams K.H."/>
            <person name="Hubbard S.S."/>
            <person name="Banfield J.F."/>
        </authorList>
    </citation>
    <scope>NUCLEOTIDE SEQUENCE [LARGE SCALE GENOMIC DNA]</scope>
</reference>
<dbReference type="GO" id="GO:0008745">
    <property type="term" value="F:N-acetylmuramoyl-L-alanine amidase activity"/>
    <property type="evidence" value="ECO:0007669"/>
    <property type="project" value="InterPro"/>
</dbReference>
<dbReference type="Proteomes" id="UP000178417">
    <property type="component" value="Unassembled WGS sequence"/>
</dbReference>
<dbReference type="InterPro" id="IPR002508">
    <property type="entry name" value="MurNAc-LAA_cat"/>
</dbReference>
<dbReference type="CDD" id="cd02696">
    <property type="entry name" value="MurNAc-LAA"/>
    <property type="match status" value="1"/>
</dbReference>
<organism evidence="3 4">
    <name type="scientific">candidate division WOR-1 bacterium RIFOXYB2_FULL_37_13</name>
    <dbReference type="NCBI Taxonomy" id="1802579"/>
    <lineage>
        <taxon>Bacteria</taxon>
        <taxon>Bacillati</taxon>
        <taxon>Saganbacteria</taxon>
    </lineage>
</organism>
<dbReference type="PANTHER" id="PTHR30404:SF0">
    <property type="entry name" value="N-ACETYLMURAMOYL-L-ALANINE AMIDASE AMIC"/>
    <property type="match status" value="1"/>
</dbReference>
<gene>
    <name evidence="3" type="ORF">A2310_05290</name>
</gene>
<dbReference type="GO" id="GO:0009253">
    <property type="term" value="P:peptidoglycan catabolic process"/>
    <property type="evidence" value="ECO:0007669"/>
    <property type="project" value="InterPro"/>
</dbReference>
<dbReference type="Pfam" id="PF11741">
    <property type="entry name" value="AMIN"/>
    <property type="match status" value="1"/>
</dbReference>
<dbReference type="SMART" id="SM00646">
    <property type="entry name" value="Ami_3"/>
    <property type="match status" value="1"/>
</dbReference>
<proteinExistence type="predicted"/>
<dbReference type="Gene3D" id="2.60.40.3500">
    <property type="match status" value="1"/>
</dbReference>
<name>A0A1F4SSM1_UNCSA</name>
<comment type="caution">
    <text evidence="3">The sequence shown here is derived from an EMBL/GenBank/DDBJ whole genome shotgun (WGS) entry which is preliminary data.</text>
</comment>
<dbReference type="AlphaFoldDB" id="A0A1F4SSM1"/>
<evidence type="ECO:0000313" key="4">
    <source>
        <dbReference type="Proteomes" id="UP000178417"/>
    </source>
</evidence>
<dbReference type="STRING" id="1802579.A2310_05290"/>
<dbReference type="SUPFAM" id="SSF53187">
    <property type="entry name" value="Zn-dependent exopeptidases"/>
    <property type="match status" value="1"/>
</dbReference>
<protein>
    <recommendedName>
        <fullName evidence="2">MurNAc-LAA domain-containing protein</fullName>
    </recommendedName>
</protein>
<keyword evidence="1" id="KW-0378">Hydrolase</keyword>
<accession>A0A1F4SSM1</accession>
<dbReference type="GO" id="GO:0030288">
    <property type="term" value="C:outer membrane-bounded periplasmic space"/>
    <property type="evidence" value="ECO:0007669"/>
    <property type="project" value="TreeGrafter"/>
</dbReference>
<evidence type="ECO:0000259" key="2">
    <source>
        <dbReference type="SMART" id="SM00646"/>
    </source>
</evidence>
<feature type="domain" description="MurNAc-LAA" evidence="2">
    <location>
        <begin position="256"/>
        <end position="363"/>
    </location>
</feature>
<dbReference type="InterPro" id="IPR050695">
    <property type="entry name" value="N-acetylmuramoyl_amidase_3"/>
</dbReference>